<dbReference type="EMBL" id="JXRR01000017">
    <property type="protein sequence ID" value="KIL46188.1"/>
    <property type="molecule type" value="Genomic_DNA"/>
</dbReference>
<comment type="caution">
    <text evidence="1">The sequence shown here is derived from an EMBL/GenBank/DDBJ whole genome shotgun (WGS) entry which is preliminary data.</text>
</comment>
<dbReference type="RefSeq" id="WP_041059801.1">
    <property type="nucleotide sequence ID" value="NZ_JXRR01000017.1"/>
</dbReference>
<sequence length="62" mass="7261">MNLTIAEPLTQDEAVIHELHQWLEKHKDTLVGSPAFDQLHEIYEMNRMDTLQELRVYQGGRA</sequence>
<reference evidence="1 2" key="1">
    <citation type="submission" date="2015-01" db="EMBL/GenBank/DDBJ databases">
        <title>Jeotgalibacillus campisalis genome sequencing.</title>
        <authorList>
            <person name="Goh K.M."/>
            <person name="Chan K.-G."/>
            <person name="Yaakop A.S."/>
            <person name="Ee R."/>
            <person name="Gan H.M."/>
            <person name="Chan C.S."/>
        </authorList>
    </citation>
    <scope>NUCLEOTIDE SEQUENCE [LARGE SCALE GENOMIC DNA]</scope>
    <source>
        <strain evidence="1 2">SF-57</strain>
    </source>
</reference>
<organism evidence="1 2">
    <name type="scientific">Jeotgalibacillus campisalis</name>
    <dbReference type="NCBI Taxonomy" id="220754"/>
    <lineage>
        <taxon>Bacteria</taxon>
        <taxon>Bacillati</taxon>
        <taxon>Bacillota</taxon>
        <taxon>Bacilli</taxon>
        <taxon>Bacillales</taxon>
        <taxon>Caryophanaceae</taxon>
        <taxon>Jeotgalibacillus</taxon>
    </lineage>
</organism>
<dbReference type="OrthoDB" id="9862150at2"/>
<dbReference type="AlphaFoldDB" id="A0A0C2VQ97"/>
<dbReference type="Proteomes" id="UP000031972">
    <property type="component" value="Unassembled WGS sequence"/>
</dbReference>
<name>A0A0C2VQ97_9BACL</name>
<dbReference type="PATRIC" id="fig|220754.4.peg.2877"/>
<proteinExistence type="predicted"/>
<accession>A0A0C2VQ97</accession>
<evidence type="ECO:0000313" key="2">
    <source>
        <dbReference type="Proteomes" id="UP000031972"/>
    </source>
</evidence>
<protein>
    <submittedName>
        <fullName evidence="1">Uncharacterized protein</fullName>
    </submittedName>
</protein>
<gene>
    <name evidence="1" type="ORF">KR50_28630</name>
</gene>
<evidence type="ECO:0000313" key="1">
    <source>
        <dbReference type="EMBL" id="KIL46188.1"/>
    </source>
</evidence>
<keyword evidence="2" id="KW-1185">Reference proteome</keyword>